<dbReference type="PANTHER" id="PTHR33606:SF3">
    <property type="entry name" value="PROTEIN YCII"/>
    <property type="match status" value="1"/>
</dbReference>
<keyword evidence="5" id="KW-1185">Reference proteome</keyword>
<dbReference type="InterPro" id="IPR011008">
    <property type="entry name" value="Dimeric_a/b-barrel"/>
</dbReference>
<reference evidence="4 5" key="1">
    <citation type="submission" date="2019-06" db="EMBL/GenBank/DDBJ databases">
        <title>Description of Kitasatospora acidophila sp. nov. isolated from pine grove soil, and reclassification of Streptomyces novaecaesareae to Kitasatospora novaeceasareae comb. nov.</title>
        <authorList>
            <person name="Kim M.J."/>
        </authorList>
    </citation>
    <scope>NUCLEOTIDE SEQUENCE [LARGE SCALE GENOMIC DNA]</scope>
    <source>
        <strain evidence="4 5">MMS16-CNU292</strain>
    </source>
</reference>
<accession>A0A540VY55</accession>
<evidence type="ECO:0000259" key="3">
    <source>
        <dbReference type="Pfam" id="PF03795"/>
    </source>
</evidence>
<evidence type="ECO:0000313" key="4">
    <source>
        <dbReference type="EMBL" id="TQF01679.1"/>
    </source>
</evidence>
<organism evidence="4 5">
    <name type="scientific">Kitasatospora acidiphila</name>
    <dbReference type="NCBI Taxonomy" id="2567942"/>
    <lineage>
        <taxon>Bacteria</taxon>
        <taxon>Bacillati</taxon>
        <taxon>Actinomycetota</taxon>
        <taxon>Actinomycetes</taxon>
        <taxon>Kitasatosporales</taxon>
        <taxon>Streptomycetaceae</taxon>
        <taxon>Kitasatospora</taxon>
    </lineage>
</organism>
<feature type="region of interest" description="Disordered" evidence="2">
    <location>
        <begin position="1"/>
        <end position="52"/>
    </location>
</feature>
<comment type="caution">
    <text evidence="4">The sequence shown here is derived from an EMBL/GenBank/DDBJ whole genome shotgun (WGS) entry which is preliminary data.</text>
</comment>
<dbReference type="InterPro" id="IPR051807">
    <property type="entry name" value="Sec-metab_biosynth-assoc"/>
</dbReference>
<dbReference type="RefSeq" id="WP_141632408.1">
    <property type="nucleotide sequence ID" value="NZ_VIGB01000003.1"/>
</dbReference>
<dbReference type="Proteomes" id="UP000319103">
    <property type="component" value="Unassembled WGS sequence"/>
</dbReference>
<feature type="compositionally biased region" description="Pro residues" evidence="2">
    <location>
        <begin position="7"/>
        <end position="27"/>
    </location>
</feature>
<evidence type="ECO:0000256" key="1">
    <source>
        <dbReference type="ARBA" id="ARBA00007689"/>
    </source>
</evidence>
<dbReference type="AlphaFoldDB" id="A0A540VY55"/>
<comment type="similarity">
    <text evidence="1">Belongs to the YciI family.</text>
</comment>
<name>A0A540VY55_9ACTN</name>
<protein>
    <recommendedName>
        <fullName evidence="3">YCII-related domain-containing protein</fullName>
    </recommendedName>
</protein>
<dbReference type="EMBL" id="VIGB01000003">
    <property type="protein sequence ID" value="TQF01679.1"/>
    <property type="molecule type" value="Genomic_DNA"/>
</dbReference>
<dbReference type="SUPFAM" id="SSF54909">
    <property type="entry name" value="Dimeric alpha+beta barrel"/>
    <property type="match status" value="1"/>
</dbReference>
<evidence type="ECO:0000313" key="5">
    <source>
        <dbReference type="Proteomes" id="UP000319103"/>
    </source>
</evidence>
<dbReference type="Pfam" id="PF03795">
    <property type="entry name" value="YCII"/>
    <property type="match status" value="1"/>
</dbReference>
<dbReference type="OrthoDB" id="460439at2"/>
<sequence length="124" mass="13264">MSGAPCSPHPDSPWSRPWPAPGTPAGPPTCTSRRSGPATRAFPGGRHTSRPTHREYLAELADDGRIALCGPLTSDTGGLLVFRAKDEAEVREMVDHDPYAEAGVLSHVRIEQWSPVLGCLAARL</sequence>
<dbReference type="Gene3D" id="3.30.70.1060">
    <property type="entry name" value="Dimeric alpha+beta barrel"/>
    <property type="match status" value="1"/>
</dbReference>
<evidence type="ECO:0000256" key="2">
    <source>
        <dbReference type="SAM" id="MobiDB-lite"/>
    </source>
</evidence>
<gene>
    <name evidence="4" type="ORF">E6W39_04720</name>
</gene>
<dbReference type="PANTHER" id="PTHR33606">
    <property type="entry name" value="PROTEIN YCII"/>
    <property type="match status" value="1"/>
</dbReference>
<dbReference type="InterPro" id="IPR005545">
    <property type="entry name" value="YCII"/>
</dbReference>
<feature type="domain" description="YCII-related" evidence="3">
    <location>
        <begin position="47"/>
        <end position="114"/>
    </location>
</feature>
<proteinExistence type="inferred from homology"/>